<protein>
    <submittedName>
        <fullName evidence="2">Uncharacterized protein</fullName>
    </submittedName>
</protein>
<evidence type="ECO:0000313" key="3">
    <source>
        <dbReference type="Proteomes" id="UP000054653"/>
    </source>
</evidence>
<gene>
    <name evidence="2" type="ORF">T03_2687</name>
</gene>
<keyword evidence="3" id="KW-1185">Reference proteome</keyword>
<sequence>MKEKSENAVDAKRNAESTKLGKNSYSERISIAFKCLLMLRTLPLSIKQHITIHRKSSFH</sequence>
<name>A0A0V1DAI4_TRIBR</name>
<evidence type="ECO:0000256" key="1">
    <source>
        <dbReference type="SAM" id="MobiDB-lite"/>
    </source>
</evidence>
<reference evidence="2 3" key="1">
    <citation type="submission" date="2015-01" db="EMBL/GenBank/DDBJ databases">
        <title>Evolution of Trichinella species and genotypes.</title>
        <authorList>
            <person name="Korhonen P.K."/>
            <person name="Edoardo P."/>
            <person name="Giuseppe L.R."/>
            <person name="Gasser R.B."/>
        </authorList>
    </citation>
    <scope>NUCLEOTIDE SEQUENCE [LARGE SCALE GENOMIC DNA]</scope>
    <source>
        <strain evidence="2">ISS120</strain>
    </source>
</reference>
<proteinExistence type="predicted"/>
<organism evidence="2 3">
    <name type="scientific">Trichinella britovi</name>
    <name type="common">Parasitic roundworm</name>
    <dbReference type="NCBI Taxonomy" id="45882"/>
    <lineage>
        <taxon>Eukaryota</taxon>
        <taxon>Metazoa</taxon>
        <taxon>Ecdysozoa</taxon>
        <taxon>Nematoda</taxon>
        <taxon>Enoplea</taxon>
        <taxon>Dorylaimia</taxon>
        <taxon>Trichinellida</taxon>
        <taxon>Trichinellidae</taxon>
        <taxon>Trichinella</taxon>
    </lineage>
</organism>
<dbReference type="AlphaFoldDB" id="A0A0V1DAI4"/>
<dbReference type="EMBL" id="JYDI01000024">
    <property type="protein sequence ID" value="KRY58130.1"/>
    <property type="molecule type" value="Genomic_DNA"/>
</dbReference>
<accession>A0A0V1DAI4</accession>
<comment type="caution">
    <text evidence="2">The sequence shown here is derived from an EMBL/GenBank/DDBJ whole genome shotgun (WGS) entry which is preliminary data.</text>
</comment>
<evidence type="ECO:0000313" key="2">
    <source>
        <dbReference type="EMBL" id="KRY58130.1"/>
    </source>
</evidence>
<dbReference type="Proteomes" id="UP000054653">
    <property type="component" value="Unassembled WGS sequence"/>
</dbReference>
<feature type="region of interest" description="Disordered" evidence="1">
    <location>
        <begin position="1"/>
        <end position="20"/>
    </location>
</feature>
<feature type="compositionally biased region" description="Basic and acidic residues" evidence="1">
    <location>
        <begin position="1"/>
        <end position="16"/>
    </location>
</feature>